<feature type="transmembrane region" description="Helical" evidence="2">
    <location>
        <begin position="134"/>
        <end position="150"/>
    </location>
</feature>
<keyword evidence="2" id="KW-0812">Transmembrane</keyword>
<evidence type="ECO:0000259" key="3">
    <source>
        <dbReference type="PROSITE" id="PS51767"/>
    </source>
</evidence>
<evidence type="ECO:0000313" key="5">
    <source>
        <dbReference type="Proteomes" id="UP001459277"/>
    </source>
</evidence>
<dbReference type="InterPro" id="IPR032799">
    <property type="entry name" value="TAXi_C"/>
</dbReference>
<dbReference type="Gene3D" id="2.40.70.10">
    <property type="entry name" value="Acid Proteases"/>
    <property type="match status" value="1"/>
</dbReference>
<dbReference type="SUPFAM" id="SSF50630">
    <property type="entry name" value="Acid proteases"/>
    <property type="match status" value="1"/>
</dbReference>
<sequence>MCYVAKDVEITNVGQAVPTVDLVVEGHDDVVWRICGSNSMVRITTKDDDVWCLGIRDGEALGTYELPAIIIGGYQLKDNLLQFDLESNRLGFSSSLLLQGTTCANFTFTSDTTVTNAETILPHSNNWRASKAKYCFVSLLFFLIFLSTLSI</sequence>
<dbReference type="InterPro" id="IPR033121">
    <property type="entry name" value="PEPTIDASE_A1"/>
</dbReference>
<dbReference type="AlphaFoldDB" id="A0AAW2BDT9"/>
<evidence type="ECO:0000256" key="2">
    <source>
        <dbReference type="SAM" id="Phobius"/>
    </source>
</evidence>
<protein>
    <recommendedName>
        <fullName evidence="3">Peptidase A1 domain-containing protein</fullName>
    </recommendedName>
</protein>
<proteinExistence type="inferred from homology"/>
<dbReference type="GO" id="GO:0006508">
    <property type="term" value="P:proteolysis"/>
    <property type="evidence" value="ECO:0007669"/>
    <property type="project" value="InterPro"/>
</dbReference>
<name>A0AAW2BDT9_9ROSI</name>
<gene>
    <name evidence="4" type="ORF">SO802_033684</name>
</gene>
<keyword evidence="2" id="KW-1133">Transmembrane helix</keyword>
<dbReference type="Proteomes" id="UP001459277">
    <property type="component" value="Unassembled WGS sequence"/>
</dbReference>
<dbReference type="Pfam" id="PF14541">
    <property type="entry name" value="TAXi_C"/>
    <property type="match status" value="1"/>
</dbReference>
<reference evidence="4 5" key="1">
    <citation type="submission" date="2024-01" db="EMBL/GenBank/DDBJ databases">
        <title>A telomere-to-telomere, gap-free genome of sweet tea (Lithocarpus litseifolius).</title>
        <authorList>
            <person name="Zhou J."/>
        </authorList>
    </citation>
    <scope>NUCLEOTIDE SEQUENCE [LARGE SCALE GENOMIC DNA]</scope>
    <source>
        <strain evidence="4">Zhou-2022a</strain>
        <tissue evidence="4">Leaf</tissue>
    </source>
</reference>
<comment type="caution">
    <text evidence="4">The sequence shown here is derived from an EMBL/GenBank/DDBJ whole genome shotgun (WGS) entry which is preliminary data.</text>
</comment>
<evidence type="ECO:0000313" key="4">
    <source>
        <dbReference type="EMBL" id="KAK9984159.1"/>
    </source>
</evidence>
<evidence type="ECO:0000256" key="1">
    <source>
        <dbReference type="ARBA" id="ARBA00007447"/>
    </source>
</evidence>
<dbReference type="PANTHER" id="PTHR47965">
    <property type="entry name" value="ASPARTYL PROTEASE-RELATED"/>
    <property type="match status" value="1"/>
</dbReference>
<dbReference type="PROSITE" id="PS51767">
    <property type="entry name" value="PEPTIDASE_A1"/>
    <property type="match status" value="1"/>
</dbReference>
<dbReference type="GO" id="GO:0004190">
    <property type="term" value="F:aspartic-type endopeptidase activity"/>
    <property type="evidence" value="ECO:0007669"/>
    <property type="project" value="InterPro"/>
</dbReference>
<dbReference type="InterPro" id="IPR021109">
    <property type="entry name" value="Peptidase_aspartic_dom_sf"/>
</dbReference>
<dbReference type="EMBL" id="JAZDWU010000012">
    <property type="protein sequence ID" value="KAK9984159.1"/>
    <property type="molecule type" value="Genomic_DNA"/>
</dbReference>
<keyword evidence="2" id="KW-0472">Membrane</keyword>
<keyword evidence="5" id="KW-1185">Reference proteome</keyword>
<dbReference type="InterPro" id="IPR001461">
    <property type="entry name" value="Aspartic_peptidase_A1"/>
</dbReference>
<comment type="similarity">
    <text evidence="1">Belongs to the peptidase A1 family.</text>
</comment>
<feature type="domain" description="Peptidase A1" evidence="3">
    <location>
        <begin position="1"/>
        <end position="93"/>
    </location>
</feature>
<accession>A0AAW2BDT9</accession>
<dbReference type="PANTHER" id="PTHR47965:SF6">
    <property type="entry name" value="ASPARTIC PROTEINASE GIP1-RELATED"/>
    <property type="match status" value="1"/>
</dbReference>
<organism evidence="4 5">
    <name type="scientific">Lithocarpus litseifolius</name>
    <dbReference type="NCBI Taxonomy" id="425828"/>
    <lineage>
        <taxon>Eukaryota</taxon>
        <taxon>Viridiplantae</taxon>
        <taxon>Streptophyta</taxon>
        <taxon>Embryophyta</taxon>
        <taxon>Tracheophyta</taxon>
        <taxon>Spermatophyta</taxon>
        <taxon>Magnoliopsida</taxon>
        <taxon>eudicotyledons</taxon>
        <taxon>Gunneridae</taxon>
        <taxon>Pentapetalae</taxon>
        <taxon>rosids</taxon>
        <taxon>fabids</taxon>
        <taxon>Fagales</taxon>
        <taxon>Fagaceae</taxon>
        <taxon>Lithocarpus</taxon>
    </lineage>
</organism>